<organism evidence="8 9">
    <name type="scientific">Cudoniella acicularis</name>
    <dbReference type="NCBI Taxonomy" id="354080"/>
    <lineage>
        <taxon>Eukaryota</taxon>
        <taxon>Fungi</taxon>
        <taxon>Dikarya</taxon>
        <taxon>Ascomycota</taxon>
        <taxon>Pezizomycotina</taxon>
        <taxon>Leotiomycetes</taxon>
        <taxon>Helotiales</taxon>
        <taxon>Tricladiaceae</taxon>
        <taxon>Cudoniella</taxon>
    </lineage>
</organism>
<comment type="similarity">
    <text evidence="6">Belongs to the ferroportin (FP) (TC 2.A.100) family. SLC40A subfamily.</text>
</comment>
<feature type="transmembrane region" description="Helical" evidence="6">
    <location>
        <begin position="137"/>
        <end position="161"/>
    </location>
</feature>
<dbReference type="InterPro" id="IPR009716">
    <property type="entry name" value="Ferroportin-1"/>
</dbReference>
<dbReference type="Proteomes" id="UP000566819">
    <property type="component" value="Unassembled WGS sequence"/>
</dbReference>
<evidence type="ECO:0000256" key="7">
    <source>
        <dbReference type="SAM" id="MobiDB-lite"/>
    </source>
</evidence>
<keyword evidence="9" id="KW-1185">Reference proteome</keyword>
<feature type="transmembrane region" description="Helical" evidence="6">
    <location>
        <begin position="537"/>
        <end position="558"/>
    </location>
</feature>
<comment type="subcellular location">
    <subcellularLocation>
        <location evidence="1 6">Membrane</location>
        <topology evidence="1 6">Multi-pass membrane protein</topology>
    </subcellularLocation>
</comment>
<feature type="compositionally biased region" description="Basic and acidic residues" evidence="7">
    <location>
        <begin position="21"/>
        <end position="50"/>
    </location>
</feature>
<dbReference type="PANTHER" id="PTHR11660:SF57">
    <property type="entry name" value="SOLUTE CARRIER FAMILY 40 MEMBER"/>
    <property type="match status" value="1"/>
</dbReference>
<evidence type="ECO:0000313" key="9">
    <source>
        <dbReference type="Proteomes" id="UP000566819"/>
    </source>
</evidence>
<feature type="transmembrane region" description="Helical" evidence="6">
    <location>
        <begin position="434"/>
        <end position="456"/>
    </location>
</feature>
<dbReference type="GO" id="GO:0005381">
    <property type="term" value="F:iron ion transmembrane transporter activity"/>
    <property type="evidence" value="ECO:0007669"/>
    <property type="project" value="UniProtKB-UniRule"/>
</dbReference>
<keyword evidence="3 6" id="KW-0812">Transmembrane</keyword>
<comment type="caution">
    <text evidence="6">Lacks conserved residue(s) required for the propagation of feature annotation.</text>
</comment>
<evidence type="ECO:0000256" key="2">
    <source>
        <dbReference type="ARBA" id="ARBA00022448"/>
    </source>
</evidence>
<feature type="transmembrane region" description="Helical" evidence="6">
    <location>
        <begin position="260"/>
        <end position="283"/>
    </location>
</feature>
<keyword evidence="4 6" id="KW-1133">Transmembrane helix</keyword>
<feature type="region of interest" description="Disordered" evidence="7">
    <location>
        <begin position="1"/>
        <end position="63"/>
    </location>
</feature>
<evidence type="ECO:0000313" key="8">
    <source>
        <dbReference type="EMBL" id="KAF4628702.1"/>
    </source>
</evidence>
<feature type="transmembrane region" description="Helical" evidence="6">
    <location>
        <begin position="570"/>
        <end position="590"/>
    </location>
</feature>
<feature type="transmembrane region" description="Helical" evidence="6">
    <location>
        <begin position="468"/>
        <end position="486"/>
    </location>
</feature>
<reference evidence="8 9" key="1">
    <citation type="submission" date="2020-03" db="EMBL/GenBank/DDBJ databases">
        <title>Draft Genome Sequence of Cudoniella acicularis.</title>
        <authorList>
            <person name="Buettner E."/>
            <person name="Kellner H."/>
        </authorList>
    </citation>
    <scope>NUCLEOTIDE SEQUENCE [LARGE SCALE GENOMIC DNA]</scope>
    <source>
        <strain evidence="8 9">DSM 108380</strain>
    </source>
</reference>
<keyword evidence="5 6" id="KW-0472">Membrane</keyword>
<accession>A0A8H4RIB9</accession>
<evidence type="ECO:0000256" key="4">
    <source>
        <dbReference type="ARBA" id="ARBA00022989"/>
    </source>
</evidence>
<protein>
    <recommendedName>
        <fullName evidence="6">Solute carrier family 40 member</fullName>
    </recommendedName>
</protein>
<dbReference type="EMBL" id="JAAMPI010000774">
    <property type="protein sequence ID" value="KAF4628702.1"/>
    <property type="molecule type" value="Genomic_DNA"/>
</dbReference>
<dbReference type="Pfam" id="PF06963">
    <property type="entry name" value="FPN1"/>
    <property type="match status" value="2"/>
</dbReference>
<sequence>MSHDVQHRRLSTSSTRSADAFLRRHDVSAPRADGTEERKKSGEEVNREFEAMSESSDEDESTISHPMDKWKWWKVYAMHFLFTWNSRTYEYVSIFLVALAFPKSLTATSIRGLASTISALICSSAVGSWIDRSPSRLRTLLITICLNHGAMVLVYLCWLSWPFNSSTSIVPETPFSDLSKGFLFGLILFLDIIHDLSAIGNRLSVERDWVPVLVGPVTAEMQYSLTDVNAVMVRLDLACKLIAPSLLPLIVKTFPSQSEWIFFVAILTIVFWIVELWCATVVAKGNTQLQLPKRPFHDPTTTGIPHIDIHTLGFKPGMGSWPGKIYQIFYLNPAIRLKGYFSVSIWPASISIALLQLTVLAYSATLITYLLEIGFSLTSITIARASGAILALASTVITPAAATYMRNHYSWKVRYRGSPKVKDIGIERRVVRKIGFWGVLSQFICLIPVVLILFILSPANTSSSPHTLLTLLFFASLSLSRIGHYANLLMVQELGQVEIPLHQRSTFAGTEQSFKSACELCHWAATVLWSKPEDFRWLALGSLLVTGTSAGVFGAWVRGGNSREVAVMNGGYEGIPMGTVGILFFILIYMSDQYRFRLRGALPILCLDLRILALKYANFTFAGLTPIGGSTI</sequence>
<keyword evidence="2 6" id="KW-0813">Transport</keyword>
<comment type="caution">
    <text evidence="8">The sequence shown here is derived from an EMBL/GenBank/DDBJ whole genome shotgun (WGS) entry which is preliminary data.</text>
</comment>
<dbReference type="PANTHER" id="PTHR11660">
    <property type="entry name" value="SOLUTE CARRIER FAMILY 40 MEMBER"/>
    <property type="match status" value="1"/>
</dbReference>
<dbReference type="OrthoDB" id="648861at2759"/>
<dbReference type="AlphaFoldDB" id="A0A8H4RIB9"/>
<feature type="transmembrane region" description="Helical" evidence="6">
    <location>
        <begin position="345"/>
        <end position="370"/>
    </location>
</feature>
<evidence type="ECO:0000256" key="6">
    <source>
        <dbReference type="RuleBase" id="RU365065"/>
    </source>
</evidence>
<evidence type="ECO:0000256" key="1">
    <source>
        <dbReference type="ARBA" id="ARBA00004141"/>
    </source>
</evidence>
<dbReference type="GO" id="GO:0016020">
    <property type="term" value="C:membrane"/>
    <property type="evidence" value="ECO:0007669"/>
    <property type="project" value="UniProtKB-SubCell"/>
</dbReference>
<proteinExistence type="inferred from homology"/>
<name>A0A8H4RIB9_9HELO</name>
<evidence type="ECO:0000256" key="3">
    <source>
        <dbReference type="ARBA" id="ARBA00022692"/>
    </source>
</evidence>
<feature type="transmembrane region" description="Helical" evidence="6">
    <location>
        <begin position="382"/>
        <end position="404"/>
    </location>
</feature>
<comment type="function">
    <text evidence="6">May be involved in iron transport and iron homeostasis.</text>
</comment>
<gene>
    <name evidence="8" type="ORF">G7Y89_g9454</name>
</gene>
<keyword evidence="6" id="KW-0406">Ion transport</keyword>
<evidence type="ECO:0000256" key="5">
    <source>
        <dbReference type="ARBA" id="ARBA00023136"/>
    </source>
</evidence>